<proteinExistence type="predicted"/>
<keyword evidence="3" id="KW-1185">Reference proteome</keyword>
<dbReference type="PROSITE" id="PS51257">
    <property type="entry name" value="PROKAR_LIPOPROTEIN"/>
    <property type="match status" value="1"/>
</dbReference>
<feature type="transmembrane region" description="Helical" evidence="1">
    <location>
        <begin position="27"/>
        <end position="46"/>
    </location>
</feature>
<sequence length="51" mass="5267">MYGKLGSTAFLALPAGALATDGLGTLWYAVAACTLLAAGFAAVRLIPRRER</sequence>
<dbReference type="Proteomes" id="UP000694287">
    <property type="component" value="Unassembled WGS sequence"/>
</dbReference>
<keyword evidence="1" id="KW-1133">Transmembrane helix</keyword>
<organism evidence="2 3">
    <name type="scientific">Pseudonocardia abyssalis</name>
    <dbReference type="NCBI Taxonomy" id="2792008"/>
    <lineage>
        <taxon>Bacteria</taxon>
        <taxon>Bacillati</taxon>
        <taxon>Actinomycetota</taxon>
        <taxon>Actinomycetes</taxon>
        <taxon>Pseudonocardiales</taxon>
        <taxon>Pseudonocardiaceae</taxon>
        <taxon>Pseudonocardia</taxon>
    </lineage>
</organism>
<keyword evidence="1" id="KW-0472">Membrane</keyword>
<gene>
    <name evidence="2" type="ORF">I4I81_28425</name>
</gene>
<dbReference type="EMBL" id="JADQDK010000001">
    <property type="protein sequence ID" value="MBW0138161.1"/>
    <property type="molecule type" value="Genomic_DNA"/>
</dbReference>
<dbReference type="RefSeq" id="WP_218606320.1">
    <property type="nucleotide sequence ID" value="NZ_JADQDJ010000584.1"/>
</dbReference>
<name>A0ABS6V1N0_9PSEU</name>
<protein>
    <recommendedName>
        <fullName evidence="4">MFS transporter</fullName>
    </recommendedName>
</protein>
<accession>A0ABS6V1N0</accession>
<keyword evidence="1" id="KW-0812">Transmembrane</keyword>
<reference evidence="2 3" key="1">
    <citation type="submission" date="2020-11" db="EMBL/GenBank/DDBJ databases">
        <title>Pseudonocardia abyssalis sp. nov. and Pseudonocardia oceani sp. nov., description and phylogenomic analysis of two novel actinomycetes isolated from the deep Southern Ocean.</title>
        <authorList>
            <person name="Parra J."/>
        </authorList>
    </citation>
    <scope>NUCLEOTIDE SEQUENCE [LARGE SCALE GENOMIC DNA]</scope>
    <source>
        <strain evidence="2 3">KRD-168</strain>
    </source>
</reference>
<comment type="caution">
    <text evidence="2">The sequence shown here is derived from an EMBL/GenBank/DDBJ whole genome shotgun (WGS) entry which is preliminary data.</text>
</comment>
<evidence type="ECO:0008006" key="4">
    <source>
        <dbReference type="Google" id="ProtNLM"/>
    </source>
</evidence>
<evidence type="ECO:0000313" key="2">
    <source>
        <dbReference type="EMBL" id="MBW0138161.1"/>
    </source>
</evidence>
<evidence type="ECO:0000256" key="1">
    <source>
        <dbReference type="SAM" id="Phobius"/>
    </source>
</evidence>
<evidence type="ECO:0000313" key="3">
    <source>
        <dbReference type="Proteomes" id="UP000694287"/>
    </source>
</evidence>